<dbReference type="Proteomes" id="UP000012099">
    <property type="component" value="Unassembled WGS sequence"/>
</dbReference>
<feature type="region of interest" description="Disordered" evidence="1">
    <location>
        <begin position="146"/>
        <end position="165"/>
    </location>
</feature>
<gene>
    <name evidence="2" type="ORF">LEP1GSC035_1557</name>
</gene>
<sequence>MNALKEMNKILIYNRESDRSENPAAQHECVHFDIGIYEKSKMLRCRLERRARFLFAKAKRNSPPLTTNKLATNHLIMRDSKEMSTGGLFDKLAPGLNLNRDTNEKIAFLEKRNSEIVDGYAKQELKLHDKESNRLGSSGLRDLDKEDVETFGRSDPRNRKQELRSGNWTVQRRRAVCTFKQSEGSGREAPDGKQFQLWRNQREVSTERTTDEEDFRKRNIWIYECGNEEFGCEEIEYWRNRKGKCFSV</sequence>
<protein>
    <submittedName>
        <fullName evidence="2">Uncharacterized protein</fullName>
    </submittedName>
</protein>
<evidence type="ECO:0000313" key="3">
    <source>
        <dbReference type="Proteomes" id="UP000012099"/>
    </source>
</evidence>
<organism evidence="2 3">
    <name type="scientific">Leptospira noguchii str. 2007001578</name>
    <dbReference type="NCBI Taxonomy" id="1049974"/>
    <lineage>
        <taxon>Bacteria</taxon>
        <taxon>Pseudomonadati</taxon>
        <taxon>Spirochaetota</taxon>
        <taxon>Spirochaetia</taxon>
        <taxon>Leptospirales</taxon>
        <taxon>Leptospiraceae</taxon>
        <taxon>Leptospira</taxon>
    </lineage>
</organism>
<evidence type="ECO:0000313" key="2">
    <source>
        <dbReference type="EMBL" id="EMM98827.1"/>
    </source>
</evidence>
<reference evidence="2 3" key="1">
    <citation type="submission" date="2013-01" db="EMBL/GenBank/DDBJ databases">
        <authorList>
            <person name="Harkins D.M."/>
            <person name="Durkin A.S."/>
            <person name="Brinkac L.M."/>
            <person name="Haft D.H."/>
            <person name="Selengut J.D."/>
            <person name="Sanka R."/>
            <person name="DePew J."/>
            <person name="Purushe J."/>
            <person name="Whelen A.C."/>
            <person name="Vinetz J.M."/>
            <person name="Sutton G.G."/>
            <person name="Nierman W.C."/>
            <person name="Fouts D.E."/>
        </authorList>
    </citation>
    <scope>NUCLEOTIDE SEQUENCE [LARGE SCALE GENOMIC DNA]</scope>
    <source>
        <strain evidence="2 3">2007001578</strain>
    </source>
</reference>
<keyword evidence="3" id="KW-1185">Reference proteome</keyword>
<evidence type="ECO:0000256" key="1">
    <source>
        <dbReference type="SAM" id="MobiDB-lite"/>
    </source>
</evidence>
<proteinExistence type="predicted"/>
<accession>A0ABP2T479</accession>
<feature type="compositionally biased region" description="Basic and acidic residues" evidence="1">
    <location>
        <begin position="146"/>
        <end position="163"/>
    </location>
</feature>
<comment type="caution">
    <text evidence="2">The sequence shown here is derived from an EMBL/GenBank/DDBJ whole genome shotgun (WGS) entry which is preliminary data.</text>
</comment>
<name>A0ABP2T479_9LEPT</name>
<dbReference type="EMBL" id="AHMH02000141">
    <property type="protein sequence ID" value="EMM98827.1"/>
    <property type="molecule type" value="Genomic_DNA"/>
</dbReference>